<comment type="caution">
    <text evidence="1">The sequence shown here is derived from an EMBL/GenBank/DDBJ whole genome shotgun (WGS) entry which is preliminary data.</text>
</comment>
<evidence type="ECO:0000313" key="1">
    <source>
        <dbReference type="EMBL" id="CAK5036071.1"/>
    </source>
</evidence>
<reference evidence="1" key="1">
    <citation type="submission" date="2023-11" db="EMBL/GenBank/DDBJ databases">
        <authorList>
            <person name="Poullet M."/>
        </authorList>
    </citation>
    <scope>NUCLEOTIDE SEQUENCE</scope>
    <source>
        <strain evidence="1">E1834</strain>
    </source>
</reference>
<accession>A0ACB0Y8Y3</accession>
<organism evidence="1 2">
    <name type="scientific">Meloidogyne enterolobii</name>
    <name type="common">Root-knot nematode worm</name>
    <name type="synonym">Meloidogyne mayaguensis</name>
    <dbReference type="NCBI Taxonomy" id="390850"/>
    <lineage>
        <taxon>Eukaryota</taxon>
        <taxon>Metazoa</taxon>
        <taxon>Ecdysozoa</taxon>
        <taxon>Nematoda</taxon>
        <taxon>Chromadorea</taxon>
        <taxon>Rhabditida</taxon>
        <taxon>Tylenchina</taxon>
        <taxon>Tylenchomorpha</taxon>
        <taxon>Tylenchoidea</taxon>
        <taxon>Meloidogynidae</taxon>
        <taxon>Meloidogyninae</taxon>
        <taxon>Meloidogyne</taxon>
    </lineage>
</organism>
<protein>
    <submittedName>
        <fullName evidence="1">Uncharacterized protein</fullName>
    </submittedName>
</protein>
<name>A0ACB0Y8Y3_MELEN</name>
<dbReference type="EMBL" id="CAVMJV010000008">
    <property type="protein sequence ID" value="CAK5036071.1"/>
    <property type="molecule type" value="Genomic_DNA"/>
</dbReference>
<gene>
    <name evidence="1" type="ORF">MENTE1834_LOCUS8907</name>
</gene>
<sequence length="264" mass="31376">MKKHIQKNFYLKVVNWFNNLHADAKERARNLFKGGCNKLLKIRQEGCGYFGSLDTQKINELKMYNDVTTYNKINQLINPIEEKMEHRKIANDYKQTCKELFGIGEEEEERRGRHRRTPKKRGKNNNRRDPSIGWEGEDEELGNDYNTRIFNVEVNDNGENGKDNNNNEYMDENDDLDLGHEQLNEHNSWLNANQKRNLKRMRDQGHESVELHDQIHKYSKSTTNKQVKVKKYYYCKGILETAQRKPYENRSKFVSPRSIINTVF</sequence>
<dbReference type="Proteomes" id="UP001497535">
    <property type="component" value="Unassembled WGS sequence"/>
</dbReference>
<evidence type="ECO:0000313" key="2">
    <source>
        <dbReference type="Proteomes" id="UP001497535"/>
    </source>
</evidence>
<keyword evidence="2" id="KW-1185">Reference proteome</keyword>
<proteinExistence type="predicted"/>